<evidence type="ECO:0000256" key="11">
    <source>
        <dbReference type="ARBA" id="ARBA00023154"/>
    </source>
</evidence>
<dbReference type="Gene3D" id="3.40.630.10">
    <property type="entry name" value="Zn peptidases"/>
    <property type="match status" value="1"/>
</dbReference>
<evidence type="ECO:0000256" key="13">
    <source>
        <dbReference type="ARBA" id="ARBA00031891"/>
    </source>
</evidence>
<reference evidence="17 18" key="1">
    <citation type="submission" date="2015-05" db="EMBL/GenBank/DDBJ databases">
        <title>Genome sequencing and analysis of members of genus Stenotrophomonas.</title>
        <authorList>
            <person name="Patil P.P."/>
            <person name="Midha S."/>
            <person name="Patil P.B."/>
        </authorList>
    </citation>
    <scope>NUCLEOTIDE SEQUENCE [LARGE SCALE GENOMIC DNA]</scope>
    <source>
        <strain evidence="17 18">DSM 17805</strain>
    </source>
</reference>
<evidence type="ECO:0000256" key="7">
    <source>
        <dbReference type="ARBA" id="ARBA00022723"/>
    </source>
</evidence>
<comment type="caution">
    <text evidence="17">The sequence shown here is derived from an EMBL/GenBank/DDBJ whole genome shotgun (WGS) entry which is preliminary data.</text>
</comment>
<keyword evidence="12 15" id="KW-0170">Cobalt</keyword>
<comment type="subunit">
    <text evidence="3 15">Homodimer.</text>
</comment>
<dbReference type="EC" id="3.5.1.18" evidence="4 15"/>
<dbReference type="OrthoDB" id="9809784at2"/>
<evidence type="ECO:0000256" key="1">
    <source>
        <dbReference type="ARBA" id="ARBA00005130"/>
    </source>
</evidence>
<comment type="similarity">
    <text evidence="2 15">Belongs to the peptidase M20A family. DapE subfamily.</text>
</comment>
<evidence type="ECO:0000256" key="14">
    <source>
        <dbReference type="ARBA" id="ARBA00051301"/>
    </source>
</evidence>
<evidence type="ECO:0000256" key="12">
    <source>
        <dbReference type="ARBA" id="ARBA00023285"/>
    </source>
</evidence>
<dbReference type="GO" id="GO:0009014">
    <property type="term" value="F:succinyl-diaminopimelate desuccinylase activity"/>
    <property type="evidence" value="ECO:0007669"/>
    <property type="project" value="UniProtKB-UniRule"/>
</dbReference>
<keyword evidence="18" id="KW-1185">Reference proteome</keyword>
<comment type="catalytic activity">
    <reaction evidence="14 15">
        <text>N-succinyl-(2S,6S)-2,6-diaminopimelate + H2O = (2S,6S)-2,6-diaminopimelate + succinate</text>
        <dbReference type="Rhea" id="RHEA:22608"/>
        <dbReference type="ChEBI" id="CHEBI:15377"/>
        <dbReference type="ChEBI" id="CHEBI:30031"/>
        <dbReference type="ChEBI" id="CHEBI:57609"/>
        <dbReference type="ChEBI" id="CHEBI:58087"/>
        <dbReference type="EC" id="3.5.1.18"/>
    </reaction>
</comment>
<dbReference type="Gene3D" id="3.30.70.360">
    <property type="match status" value="1"/>
</dbReference>
<dbReference type="GO" id="GO:0019877">
    <property type="term" value="P:diaminopimelate biosynthetic process"/>
    <property type="evidence" value="ECO:0007669"/>
    <property type="project" value="UniProtKB-UniRule"/>
</dbReference>
<proteinExistence type="inferred from homology"/>
<sequence length="375" mass="40448">MSCVLDLACELIARPSITPDDAGCQQLIASRLAAAGFAIEHLRLGEVDNLWATHGQGEPVLVLLGHTDVVPPGPREDWVSDPFTPEIRDGVLYGRGAADMKGSVAAFVVAAEAFVSAYPHHTGTLAVLVTSDEEGDAIDGVRHVARLFAERGQRIDWCITGEPSSTAVLGDLLRVGRRGSLTGTLTVRGVQGHVAYPDKAKNPIHLAAPALAELTARRWDDGFESFPPTSLQVSNINAGTGASNVIPGTLEVMFNLRYTPLWNAQKLETEIHTLFDAHKLDYAIKWHRSGEPFYTPEGRLRSVARQVLGQFAGKAPEESTGGGTSDARFIAPLGAQCIEVGPVNATIHQVDECVRVEDLEKLPELYQQLIARLLD</sequence>
<dbReference type="GO" id="GO:0050897">
    <property type="term" value="F:cobalt ion binding"/>
    <property type="evidence" value="ECO:0007669"/>
    <property type="project" value="UniProtKB-UniRule"/>
</dbReference>
<feature type="binding site" evidence="15">
    <location>
        <position position="134"/>
    </location>
    <ligand>
        <name>Zn(2+)</name>
        <dbReference type="ChEBI" id="CHEBI:29105"/>
        <label>2</label>
    </ligand>
</feature>
<evidence type="ECO:0000313" key="17">
    <source>
        <dbReference type="EMBL" id="KRG58880.1"/>
    </source>
</evidence>
<feature type="active site" description="Proton acceptor" evidence="15">
    <location>
        <position position="133"/>
    </location>
</feature>
<comment type="cofactor">
    <cofactor evidence="15">
        <name>Zn(2+)</name>
        <dbReference type="ChEBI" id="CHEBI:29105"/>
    </cofactor>
    <cofactor evidence="15">
        <name>Co(2+)</name>
        <dbReference type="ChEBI" id="CHEBI:48828"/>
    </cofactor>
    <text evidence="15">Binds 2 Zn(2+) or Co(2+) ions per subunit.</text>
</comment>
<evidence type="ECO:0000313" key="18">
    <source>
        <dbReference type="Proteomes" id="UP000051254"/>
    </source>
</evidence>
<evidence type="ECO:0000256" key="9">
    <source>
        <dbReference type="ARBA" id="ARBA00022833"/>
    </source>
</evidence>
<keyword evidence="7 15" id="KW-0479">Metal-binding</keyword>
<dbReference type="GO" id="GO:0006526">
    <property type="term" value="P:L-arginine biosynthetic process"/>
    <property type="evidence" value="ECO:0007669"/>
    <property type="project" value="TreeGrafter"/>
</dbReference>
<evidence type="ECO:0000256" key="15">
    <source>
        <dbReference type="HAMAP-Rule" id="MF_01690"/>
    </source>
</evidence>
<dbReference type="Proteomes" id="UP000051254">
    <property type="component" value="Unassembled WGS sequence"/>
</dbReference>
<dbReference type="InterPro" id="IPR005941">
    <property type="entry name" value="DapE_proteobac"/>
</dbReference>
<dbReference type="PATRIC" id="fig|266128.3.peg.2704"/>
<evidence type="ECO:0000256" key="10">
    <source>
        <dbReference type="ARBA" id="ARBA00022915"/>
    </source>
</evidence>
<feature type="binding site" evidence="15">
    <location>
        <position position="348"/>
    </location>
    <ligand>
        <name>Zn(2+)</name>
        <dbReference type="ChEBI" id="CHEBI:29105"/>
        <label>2</label>
    </ligand>
</feature>
<dbReference type="GO" id="GO:0009089">
    <property type="term" value="P:lysine biosynthetic process via diaminopimelate"/>
    <property type="evidence" value="ECO:0007669"/>
    <property type="project" value="UniProtKB-UniRule"/>
</dbReference>
<dbReference type="NCBIfam" id="TIGR01246">
    <property type="entry name" value="dapE_proteo"/>
    <property type="match status" value="1"/>
</dbReference>
<evidence type="ECO:0000256" key="2">
    <source>
        <dbReference type="ARBA" id="ARBA00006746"/>
    </source>
</evidence>
<dbReference type="HAMAP" id="MF_01690">
    <property type="entry name" value="DapE"/>
    <property type="match status" value="1"/>
</dbReference>
<evidence type="ECO:0000256" key="8">
    <source>
        <dbReference type="ARBA" id="ARBA00022801"/>
    </source>
</evidence>
<keyword evidence="8 15" id="KW-0378">Hydrolase</keyword>
<keyword evidence="11 15" id="KW-0457">Lysine biosynthesis</keyword>
<feature type="binding site" evidence="15">
    <location>
        <position position="66"/>
    </location>
    <ligand>
        <name>Zn(2+)</name>
        <dbReference type="ChEBI" id="CHEBI:29105"/>
        <label>1</label>
    </ligand>
</feature>
<dbReference type="SUPFAM" id="SSF55031">
    <property type="entry name" value="Bacterial exopeptidase dimerisation domain"/>
    <property type="match status" value="1"/>
</dbReference>
<keyword evidence="10 15" id="KW-0220">Diaminopimelate biosynthesis</keyword>
<dbReference type="GO" id="GO:0008777">
    <property type="term" value="F:acetylornithine deacetylase activity"/>
    <property type="evidence" value="ECO:0007669"/>
    <property type="project" value="TreeGrafter"/>
</dbReference>
<accession>A0A0R0BP53</accession>
<gene>
    <name evidence="15" type="primary">dapE</name>
    <name evidence="17" type="ORF">ABB25_05220</name>
</gene>
<dbReference type="AlphaFoldDB" id="A0A0R0BP53"/>
<dbReference type="Pfam" id="PF01546">
    <property type="entry name" value="Peptidase_M20"/>
    <property type="match status" value="1"/>
</dbReference>
<dbReference type="InterPro" id="IPR011650">
    <property type="entry name" value="Peptidase_M20_dimer"/>
</dbReference>
<dbReference type="UniPathway" id="UPA00034">
    <property type="reaction ID" value="UER00021"/>
</dbReference>
<dbReference type="InterPro" id="IPR002933">
    <property type="entry name" value="Peptidase_M20"/>
</dbReference>
<evidence type="ECO:0000259" key="16">
    <source>
        <dbReference type="Pfam" id="PF07687"/>
    </source>
</evidence>
<feature type="binding site" evidence="15">
    <location>
        <position position="99"/>
    </location>
    <ligand>
        <name>Zn(2+)</name>
        <dbReference type="ChEBI" id="CHEBI:29105"/>
        <label>1</label>
    </ligand>
</feature>
<protein>
    <recommendedName>
        <fullName evidence="5 15">Succinyl-diaminopimelate desuccinylase</fullName>
        <shortName evidence="15">SDAP desuccinylase</shortName>
        <ecNumber evidence="4 15">3.5.1.18</ecNumber>
    </recommendedName>
    <alternativeName>
        <fullName evidence="13 15">N-succinyl-LL-2,6-diaminoheptanedioate amidohydrolase</fullName>
    </alternativeName>
</protein>
<dbReference type="STRING" id="266128.ABB25_05220"/>
<dbReference type="InterPro" id="IPR001261">
    <property type="entry name" value="ArgE/DapE_CS"/>
</dbReference>
<feature type="binding site" evidence="15">
    <location>
        <position position="162"/>
    </location>
    <ligand>
        <name>Zn(2+)</name>
        <dbReference type="ChEBI" id="CHEBI:29105"/>
        <label>1</label>
    </ligand>
</feature>
<dbReference type="PROSITE" id="PS00759">
    <property type="entry name" value="ARGE_DAPE_CPG2_2"/>
    <property type="match status" value="1"/>
</dbReference>
<organism evidence="17 18">
    <name type="scientific">Stenotrophomonas koreensis</name>
    <dbReference type="NCBI Taxonomy" id="266128"/>
    <lineage>
        <taxon>Bacteria</taxon>
        <taxon>Pseudomonadati</taxon>
        <taxon>Pseudomonadota</taxon>
        <taxon>Gammaproteobacteria</taxon>
        <taxon>Lysobacterales</taxon>
        <taxon>Lysobacteraceae</taxon>
        <taxon>Stenotrophomonas</taxon>
    </lineage>
</organism>
<comment type="function">
    <text evidence="15">Catalyzes the hydrolysis of N-succinyl-L,L-diaminopimelic acid (SDAP), forming succinate and LL-2,6-diaminopimelate (DAP), an intermediate involved in the bacterial biosynthesis of lysine and meso-diaminopimelic acid, an essential component of bacterial cell walls.</text>
</comment>
<keyword evidence="9 15" id="KW-0862">Zinc</keyword>
<evidence type="ECO:0000256" key="5">
    <source>
        <dbReference type="ARBA" id="ARBA00022391"/>
    </source>
</evidence>
<dbReference type="GO" id="GO:0008270">
    <property type="term" value="F:zinc ion binding"/>
    <property type="evidence" value="ECO:0007669"/>
    <property type="project" value="UniProtKB-UniRule"/>
</dbReference>
<dbReference type="SUPFAM" id="SSF53187">
    <property type="entry name" value="Zn-dependent exopeptidases"/>
    <property type="match status" value="1"/>
</dbReference>
<dbReference type="RefSeq" id="WP_057664653.1">
    <property type="nucleotide sequence ID" value="NZ_LDJH01000008.1"/>
</dbReference>
<dbReference type="PANTHER" id="PTHR43808:SF31">
    <property type="entry name" value="N-ACETYL-L-CITRULLINE DEACETYLASE"/>
    <property type="match status" value="1"/>
</dbReference>
<feature type="active site" evidence="15">
    <location>
        <position position="68"/>
    </location>
</feature>
<comment type="pathway">
    <text evidence="1 15">Amino-acid biosynthesis; L-lysine biosynthesis via DAP pathway; LL-2,6-diaminopimelate from (S)-tetrahydrodipicolinate (succinylase route): step 3/3.</text>
</comment>
<dbReference type="Gene3D" id="1.10.150.900">
    <property type="match status" value="1"/>
</dbReference>
<dbReference type="InterPro" id="IPR036264">
    <property type="entry name" value="Bact_exopeptidase_dim_dom"/>
</dbReference>
<evidence type="ECO:0000256" key="6">
    <source>
        <dbReference type="ARBA" id="ARBA00022605"/>
    </source>
</evidence>
<feature type="domain" description="Peptidase M20 dimerisation" evidence="16">
    <location>
        <begin position="175"/>
        <end position="282"/>
    </location>
</feature>
<dbReference type="PANTHER" id="PTHR43808">
    <property type="entry name" value="ACETYLORNITHINE DEACETYLASE"/>
    <property type="match status" value="1"/>
</dbReference>
<dbReference type="FunFam" id="3.40.630.10:FF:000005">
    <property type="entry name" value="Succinyl-diaminopimelate desuccinylase"/>
    <property type="match status" value="1"/>
</dbReference>
<dbReference type="CDD" id="cd03891">
    <property type="entry name" value="M20_DapE_proteobac"/>
    <property type="match status" value="1"/>
</dbReference>
<dbReference type="InterPro" id="IPR050072">
    <property type="entry name" value="Peptidase_M20A"/>
</dbReference>
<name>A0A0R0BP53_9GAMM</name>
<dbReference type="Pfam" id="PF07687">
    <property type="entry name" value="M20_dimer"/>
    <property type="match status" value="1"/>
</dbReference>
<keyword evidence="6 15" id="KW-0028">Amino-acid biosynthesis</keyword>
<dbReference type="EMBL" id="LDJH01000008">
    <property type="protein sequence ID" value="KRG58880.1"/>
    <property type="molecule type" value="Genomic_DNA"/>
</dbReference>
<evidence type="ECO:0000256" key="4">
    <source>
        <dbReference type="ARBA" id="ARBA00011921"/>
    </source>
</evidence>
<feature type="binding site" evidence="15">
    <location>
        <position position="99"/>
    </location>
    <ligand>
        <name>Zn(2+)</name>
        <dbReference type="ChEBI" id="CHEBI:29105"/>
        <label>2</label>
    </ligand>
</feature>
<evidence type="ECO:0000256" key="3">
    <source>
        <dbReference type="ARBA" id="ARBA00011738"/>
    </source>
</evidence>
<dbReference type="NCBIfam" id="NF009557">
    <property type="entry name" value="PRK13009.1"/>
    <property type="match status" value="1"/>
</dbReference>